<dbReference type="PANTHER" id="PTHR41259:SF1">
    <property type="entry name" value="DOUBLE-STRAND BREAK REPAIR RAD50 ATPASE, PUTATIVE-RELATED"/>
    <property type="match status" value="1"/>
</dbReference>
<dbReference type="PANTHER" id="PTHR41259">
    <property type="entry name" value="DOUBLE-STRAND BREAK REPAIR RAD50 ATPASE, PUTATIVE-RELATED"/>
    <property type="match status" value="1"/>
</dbReference>
<feature type="coiled-coil region" evidence="1">
    <location>
        <begin position="830"/>
        <end position="857"/>
    </location>
</feature>
<dbReference type="Pfam" id="PF13514">
    <property type="entry name" value="AAA_27"/>
    <property type="match status" value="1"/>
</dbReference>
<dbReference type="AlphaFoldDB" id="A0A974SGE2"/>
<dbReference type="InterPro" id="IPR027417">
    <property type="entry name" value="P-loop_NTPase"/>
</dbReference>
<name>A0A974SGE2_9HYPH</name>
<keyword evidence="4" id="KW-1185">Reference proteome</keyword>
<dbReference type="EMBL" id="CP063362">
    <property type="protein sequence ID" value="QRG04630.1"/>
    <property type="molecule type" value="Genomic_DNA"/>
</dbReference>
<sequence length="1154" mass="122158">MRFARLGLDRYGGFTDRELVFDPAARLVVIEGANEAGKSTALRAAGDVLFGIERTSPFNFLHRYKDMRLSATVLGPDGRAFAFIRVKRDRSTLLDPLTDAPLPDDALAPFLGTHQRGSFLEIFGLDQKRLRKGGEDLLAGGGELADALVTAAPGLRRIDALRARYAEEAGKVFNPARKTASHLFYQALDARKAARQNIREQELLAVDVRRLRSAAEAALLARAAAVEADMAAAQEAAWAELLCRAAGVLRQIEAEETALAALGALPDMPAGFVDKARAALAALETATAALARAVAEEARADAAHGAVAVDAVILDLATEVEACDEARAAVNKAREDLPRRRARAAEARALLARIAADLGLPDVDTLCAGLPPAPLLARAEALADRFKACSLGAQALASGLEEHARELARVEAAQAGLGPVEDPAPLRRRLDALDGAEERARGLEAGLARRAAAGTALDGRVLRLGQPGLTLDALAVLPLPAVAAAEALLRQVVETAEARARQDAAIADLAEQKQLAAARHAALDGGGTAPTEAAVAAARAVRDGLWQRLRPLALGERPAGDADRDAALDLDGALAAADHVADERQRETHRLAELSRLARDMADLDLRLGAAGGRRGEADAQAAAARAAWTSLFTASGLSFPADARAIAFLKDVEAIREARDELRRQEAEGETARAAVAFDRTSVAALRQDLGLAALGDAPLRMAEIRDAVERLERQHRDVRDQARDLARLARTRDDLARRKADLDAERAALDAEAADVLPRLAIRPGAPAEEMRAALGLWRSATSETAGLAGVEHQISAIERDEAAFAGRVADLARRTGEDPAGDPIALARHLRKRLEEARQASARAQAARDALDARRAAVAEATRERDRAHAAVAALRASAGAVPPDAFAAVLDRLDAASAMAGRAEEARRRLADMCRGRDVAAVRAATAGHDDATLAARAEEAGAAHALARAARDEAVARHAEAEAALRALDMREGAAHAAQAEQDAAAAIAEAVEDFGRNHVAARLLGRAIERYREAHQNPIVSRAAQAFATLTLGRWSGIGVDYEASTPRLGAMRAGEFHGVEKLSEGTADQLFLALRVAAIEEHARRATPLPFMADDLFVTFDEARTEAGLKLLAELGALTQVIVFTHHAHVGEAAERALGAACQRIRL</sequence>
<dbReference type="RefSeq" id="WP_203191507.1">
    <property type="nucleotide sequence ID" value="NZ_CP063362.1"/>
</dbReference>
<evidence type="ECO:0000313" key="4">
    <source>
        <dbReference type="Proteomes" id="UP000596427"/>
    </source>
</evidence>
<accession>A0A974SGE2</accession>
<evidence type="ECO:0000256" key="1">
    <source>
        <dbReference type="SAM" id="Coils"/>
    </source>
</evidence>
<dbReference type="SUPFAM" id="SSF52540">
    <property type="entry name" value="P-loop containing nucleoside triphosphate hydrolases"/>
    <property type="match status" value="1"/>
</dbReference>
<proteinExistence type="predicted"/>
<protein>
    <submittedName>
        <fullName evidence="3">AAA family ATPase</fullName>
    </submittedName>
</protein>
<evidence type="ECO:0000259" key="2">
    <source>
        <dbReference type="Pfam" id="PF13514"/>
    </source>
</evidence>
<gene>
    <name evidence="3" type="ORF">EZH22_15740</name>
</gene>
<organism evidence="3 4">
    <name type="scientific">Xanthobacter dioxanivorans</name>
    <dbReference type="NCBI Taxonomy" id="2528964"/>
    <lineage>
        <taxon>Bacteria</taxon>
        <taxon>Pseudomonadati</taxon>
        <taxon>Pseudomonadota</taxon>
        <taxon>Alphaproteobacteria</taxon>
        <taxon>Hyphomicrobiales</taxon>
        <taxon>Xanthobacteraceae</taxon>
        <taxon>Xanthobacter</taxon>
    </lineage>
</organism>
<dbReference type="Gene3D" id="3.40.50.300">
    <property type="entry name" value="P-loop containing nucleotide triphosphate hydrolases"/>
    <property type="match status" value="2"/>
</dbReference>
<dbReference type="Proteomes" id="UP000596427">
    <property type="component" value="Chromosome"/>
</dbReference>
<reference evidence="3 4" key="1">
    <citation type="submission" date="2020-10" db="EMBL/GenBank/DDBJ databases">
        <title>Degradation of 1,4-Dioxane by Xanthobacter sp. YN2, via a Novel Group-2 Soluble Di-Iron Monooxygenase.</title>
        <authorList>
            <person name="Ma F."/>
            <person name="Wang Y."/>
            <person name="Yang J."/>
            <person name="Guo H."/>
            <person name="Su D."/>
            <person name="Yu L."/>
        </authorList>
    </citation>
    <scope>NUCLEOTIDE SEQUENCE [LARGE SCALE GENOMIC DNA]</scope>
    <source>
        <strain evidence="3 4">YN2</strain>
    </source>
</reference>
<dbReference type="KEGG" id="xdi:EZH22_15740"/>
<evidence type="ECO:0000313" key="3">
    <source>
        <dbReference type="EMBL" id="QRG04630.1"/>
    </source>
</evidence>
<dbReference type="InterPro" id="IPR038734">
    <property type="entry name" value="YhaN_AAA"/>
</dbReference>
<feature type="domain" description="YhaN AAA" evidence="2">
    <location>
        <begin position="1"/>
        <end position="204"/>
    </location>
</feature>
<feature type="coiled-coil region" evidence="1">
    <location>
        <begin position="703"/>
        <end position="754"/>
    </location>
</feature>
<keyword evidence="1" id="KW-0175">Coiled coil</keyword>